<dbReference type="PANTHER" id="PTHR43790">
    <property type="entry name" value="CARBOHYDRATE TRANSPORT ATP-BINDING PROTEIN MG119-RELATED"/>
    <property type="match status" value="1"/>
</dbReference>
<dbReference type="SMART" id="SM00382">
    <property type="entry name" value="AAA"/>
    <property type="match status" value="1"/>
</dbReference>
<keyword evidence="1" id="KW-0547">Nucleotide-binding</keyword>
<gene>
    <name evidence="4" type="ORF">ENQ20_16705</name>
</gene>
<dbReference type="CDD" id="cd03216">
    <property type="entry name" value="ABC_Carb_Monos_I"/>
    <property type="match status" value="1"/>
</dbReference>
<dbReference type="Pfam" id="PF00005">
    <property type="entry name" value="ABC_tran"/>
    <property type="match status" value="1"/>
</dbReference>
<dbReference type="PANTHER" id="PTHR43790:SF8">
    <property type="entry name" value="SUGAR ABC TRANSPORTER ATP-BINDING PROTEIN"/>
    <property type="match status" value="1"/>
</dbReference>
<feature type="domain" description="ABC transporter" evidence="3">
    <location>
        <begin position="6"/>
        <end position="247"/>
    </location>
</feature>
<evidence type="ECO:0000256" key="2">
    <source>
        <dbReference type="ARBA" id="ARBA00022840"/>
    </source>
</evidence>
<dbReference type="EMBL" id="DSMG01000174">
    <property type="protein sequence ID" value="HDX33107.1"/>
    <property type="molecule type" value="Genomic_DNA"/>
</dbReference>
<name>A0A7C1JUT9_9CHLR</name>
<evidence type="ECO:0000256" key="1">
    <source>
        <dbReference type="ARBA" id="ARBA00022741"/>
    </source>
</evidence>
<dbReference type="GO" id="GO:0005524">
    <property type="term" value="F:ATP binding"/>
    <property type="evidence" value="ECO:0007669"/>
    <property type="project" value="UniProtKB-KW"/>
</dbReference>
<dbReference type="InterPro" id="IPR050107">
    <property type="entry name" value="ABC_carbohydrate_import_ATPase"/>
</dbReference>
<organism evidence="4">
    <name type="scientific">Caldilinea aerophila</name>
    <dbReference type="NCBI Taxonomy" id="133453"/>
    <lineage>
        <taxon>Bacteria</taxon>
        <taxon>Bacillati</taxon>
        <taxon>Chloroflexota</taxon>
        <taxon>Caldilineae</taxon>
        <taxon>Caldilineales</taxon>
        <taxon>Caldilineaceae</taxon>
        <taxon>Caldilinea</taxon>
    </lineage>
</organism>
<dbReference type="Gene3D" id="3.40.50.300">
    <property type="entry name" value="P-loop containing nucleotide triphosphate hydrolases"/>
    <property type="match status" value="1"/>
</dbReference>
<evidence type="ECO:0000259" key="3">
    <source>
        <dbReference type="PROSITE" id="PS50893"/>
    </source>
</evidence>
<comment type="caution">
    <text evidence="4">The sequence shown here is derived from an EMBL/GenBank/DDBJ whole genome shotgun (WGS) entry which is preliminary data.</text>
</comment>
<dbReference type="InterPro" id="IPR003593">
    <property type="entry name" value="AAA+_ATPase"/>
</dbReference>
<dbReference type="GO" id="GO:0016887">
    <property type="term" value="F:ATP hydrolysis activity"/>
    <property type="evidence" value="ECO:0007669"/>
    <property type="project" value="InterPro"/>
</dbReference>
<protein>
    <submittedName>
        <fullName evidence="4">Sugar ABC transporter ATP-binding protein</fullName>
    </submittedName>
</protein>
<dbReference type="AlphaFoldDB" id="A0A7C1JUT9"/>
<evidence type="ECO:0000313" key="4">
    <source>
        <dbReference type="EMBL" id="HDX33107.1"/>
    </source>
</evidence>
<sequence length="260" mass="28940">MTEPTVRLVNISKSFGEVKSLENVNFEVYPGEVVGLLGDNGAGKSTLIKIITGYHQPDPGGEIYFHGKKVENLTVPKARALGVETVYQEKALADDQSVWRNIFMGREIADRFGFLDIKQMRAVTQRLMTEHMGFTSKAVNPDMPVRTMSGGERQGIAITRALYFEAELIILDEPTMALSLSETRKVLDFIANIPKVGKAGIFIDHNIFHVYPVVDRIVVLDRGRVAGEFKKADVTLEELIDRLYQVARTGRLETSRGGKA</sequence>
<accession>A0A7C1JUT9</accession>
<dbReference type="InterPro" id="IPR003439">
    <property type="entry name" value="ABC_transporter-like_ATP-bd"/>
</dbReference>
<dbReference type="SUPFAM" id="SSF52540">
    <property type="entry name" value="P-loop containing nucleoside triphosphate hydrolases"/>
    <property type="match status" value="1"/>
</dbReference>
<dbReference type="PROSITE" id="PS50893">
    <property type="entry name" value="ABC_TRANSPORTER_2"/>
    <property type="match status" value="1"/>
</dbReference>
<dbReference type="InterPro" id="IPR027417">
    <property type="entry name" value="P-loop_NTPase"/>
</dbReference>
<proteinExistence type="predicted"/>
<keyword evidence="2 4" id="KW-0067">ATP-binding</keyword>
<reference evidence="4" key="1">
    <citation type="journal article" date="2020" name="mSystems">
        <title>Genome- and Community-Level Interaction Insights into Carbon Utilization and Element Cycling Functions of Hydrothermarchaeota in Hydrothermal Sediment.</title>
        <authorList>
            <person name="Zhou Z."/>
            <person name="Liu Y."/>
            <person name="Xu W."/>
            <person name="Pan J."/>
            <person name="Luo Z.H."/>
            <person name="Li M."/>
        </authorList>
    </citation>
    <scope>NUCLEOTIDE SEQUENCE [LARGE SCALE GENOMIC DNA]</scope>
    <source>
        <strain evidence="4">SpSt-289</strain>
    </source>
</reference>